<proteinExistence type="predicted"/>
<organism evidence="2 3">
    <name type="scientific">Rosenbergiella australiborealis</name>
    <dbReference type="NCBI Taxonomy" id="1544696"/>
    <lineage>
        <taxon>Bacteria</taxon>
        <taxon>Pseudomonadati</taxon>
        <taxon>Pseudomonadota</taxon>
        <taxon>Gammaproteobacteria</taxon>
        <taxon>Enterobacterales</taxon>
        <taxon>Erwiniaceae</taxon>
        <taxon>Rosenbergiella</taxon>
    </lineage>
</organism>
<dbReference type="Pfam" id="PF06094">
    <property type="entry name" value="GGACT"/>
    <property type="match status" value="1"/>
</dbReference>
<dbReference type="Proteomes" id="UP000786875">
    <property type="component" value="Unassembled WGS sequence"/>
</dbReference>
<dbReference type="EMBL" id="JABBFO010000005">
    <property type="protein sequence ID" value="MBT0727178.1"/>
    <property type="molecule type" value="Genomic_DNA"/>
</dbReference>
<feature type="domain" description="Gamma-glutamylcyclotransferase AIG2-like" evidence="1">
    <location>
        <begin position="4"/>
        <end position="107"/>
    </location>
</feature>
<evidence type="ECO:0000313" key="3">
    <source>
        <dbReference type="Proteomes" id="UP000786875"/>
    </source>
</evidence>
<reference evidence="2 3" key="1">
    <citation type="submission" date="2020-04" db="EMBL/GenBank/DDBJ databases">
        <title>Genome sequencing of Rosenbergiella species.</title>
        <authorList>
            <person name="Alvarez-Perez S."/>
            <person name="Lievens B."/>
        </authorList>
    </citation>
    <scope>NUCLEOTIDE SEQUENCE [LARGE SCALE GENOMIC DNA]</scope>
    <source>
        <strain evidence="2 3">CdVSA20.1</strain>
    </source>
</reference>
<dbReference type="Gene3D" id="3.10.490.10">
    <property type="entry name" value="Gamma-glutamyl cyclotransferase-like"/>
    <property type="match status" value="1"/>
</dbReference>
<keyword evidence="3" id="KW-1185">Reference proteome</keyword>
<dbReference type="InterPro" id="IPR013024">
    <property type="entry name" value="GGCT-like"/>
</dbReference>
<dbReference type="CDD" id="cd06661">
    <property type="entry name" value="GGCT_like"/>
    <property type="match status" value="1"/>
</dbReference>
<protein>
    <submittedName>
        <fullName evidence="2">Gamma-glutamylcyclotransferase</fullName>
    </submittedName>
</protein>
<dbReference type="InterPro" id="IPR036568">
    <property type="entry name" value="GGCT-like_sf"/>
</dbReference>
<evidence type="ECO:0000313" key="2">
    <source>
        <dbReference type="EMBL" id="MBT0727178.1"/>
    </source>
</evidence>
<comment type="caution">
    <text evidence="2">The sequence shown here is derived from an EMBL/GenBank/DDBJ whole genome shotgun (WGS) entry which is preliminary data.</text>
</comment>
<gene>
    <name evidence="2" type="ORF">HGT73_07245</name>
</gene>
<evidence type="ECO:0000259" key="1">
    <source>
        <dbReference type="Pfam" id="PF06094"/>
    </source>
</evidence>
<dbReference type="RefSeq" id="WP_214213137.1">
    <property type="nucleotide sequence ID" value="NZ_JABBFO010000005.1"/>
</dbReference>
<dbReference type="SUPFAM" id="SSF110857">
    <property type="entry name" value="Gamma-glutamyl cyclotransferase-like"/>
    <property type="match status" value="1"/>
</dbReference>
<sequence length="109" mass="12169">MKPLFVYGTLQPGRENEHLLTGIGGKWLAATVRGTYYEKAWGLAADFPGLILDPQGSEVTGYLFFSEQLADHWPELDAFEEGYDRVTVTALTAEGNTIEAWVYQVQPQD</sequence>
<name>A0ABS5T499_9GAMM</name>
<accession>A0ABS5T499</accession>
<dbReference type="InterPro" id="IPR009288">
    <property type="entry name" value="AIG2-like_dom"/>
</dbReference>